<feature type="transmembrane region" description="Helical" evidence="5">
    <location>
        <begin position="329"/>
        <end position="348"/>
    </location>
</feature>
<dbReference type="InterPro" id="IPR014743">
    <property type="entry name" value="Cl-channel_core"/>
</dbReference>
<sequence length="414" mass="44874">MMFIPGEGFYKKVLLYIFKWIIINLILGFIGAVMLLLIQKGSTYLIDNIYYKFFLSPIVGALLISIVIHYFDSRSSGLGTDLYIAYTKSNVNLGHSFKLILSKSFATTITLGLMGIGGLVGPLLLIGSSLGRLLLKITDYLKIKLISSELDLRVLSICGAAATLGPLLGAPLGGGIFATEVLYKSSLDYNDLFPAILGSTFGYFFYHSFLPVPGLNIDIGLPEAGLKDIFLLILVALICGLIGQVFISIFNLIDNLFNNLNSSEFIKAIIVAIILLATMKILNINSFVEVAKIQDFFVAPITDRYLLLVIILKILLTMLIIGAGFSAAIVDIALVSGALAGNLIFFFFPQLPLHLLVIVGLSATLSSVANVPLATMVLVSEIFNLNLSLPVIIGSIIGYLIGRPKAVFKYISEE</sequence>
<evidence type="ECO:0000256" key="1">
    <source>
        <dbReference type="ARBA" id="ARBA00004141"/>
    </source>
</evidence>
<feature type="transmembrane region" description="Helical" evidence="5">
    <location>
        <begin position="265"/>
        <end position="284"/>
    </location>
</feature>
<dbReference type="PANTHER" id="PTHR43427">
    <property type="entry name" value="CHLORIDE CHANNEL PROTEIN CLC-E"/>
    <property type="match status" value="1"/>
</dbReference>
<dbReference type="GO" id="GO:0015108">
    <property type="term" value="F:chloride transmembrane transporter activity"/>
    <property type="evidence" value="ECO:0007669"/>
    <property type="project" value="InterPro"/>
</dbReference>
<dbReference type="Proteomes" id="UP000295832">
    <property type="component" value="Unassembled WGS sequence"/>
</dbReference>
<dbReference type="CDD" id="cd00400">
    <property type="entry name" value="Voltage_gated_ClC"/>
    <property type="match status" value="1"/>
</dbReference>
<dbReference type="EMBL" id="SOEG01000044">
    <property type="protein sequence ID" value="TDX45429.1"/>
    <property type="molecule type" value="Genomic_DNA"/>
</dbReference>
<dbReference type="GO" id="GO:0016020">
    <property type="term" value="C:membrane"/>
    <property type="evidence" value="ECO:0007669"/>
    <property type="project" value="UniProtKB-SubCell"/>
</dbReference>
<dbReference type="InterPro" id="IPR001807">
    <property type="entry name" value="ClC"/>
</dbReference>
<dbReference type="STRING" id="926561.GCA_000379025_03069"/>
<organism evidence="6 7">
    <name type="scientific">Orenia marismortui</name>
    <dbReference type="NCBI Taxonomy" id="46469"/>
    <lineage>
        <taxon>Bacteria</taxon>
        <taxon>Bacillati</taxon>
        <taxon>Bacillota</taxon>
        <taxon>Clostridia</taxon>
        <taxon>Halanaerobiales</taxon>
        <taxon>Halobacteroidaceae</taxon>
        <taxon>Orenia</taxon>
    </lineage>
</organism>
<dbReference type="Pfam" id="PF00654">
    <property type="entry name" value="Voltage_CLC"/>
    <property type="match status" value="2"/>
</dbReference>
<feature type="transmembrane region" description="Helical" evidence="5">
    <location>
        <begin position="305"/>
        <end position="323"/>
    </location>
</feature>
<dbReference type="InterPro" id="IPR050368">
    <property type="entry name" value="ClC-type_chloride_channel"/>
</dbReference>
<evidence type="ECO:0000256" key="5">
    <source>
        <dbReference type="SAM" id="Phobius"/>
    </source>
</evidence>
<comment type="caution">
    <text evidence="6">The sequence shown here is derived from an EMBL/GenBank/DDBJ whole genome shotgun (WGS) entry which is preliminary data.</text>
</comment>
<feature type="transmembrane region" description="Helical" evidence="5">
    <location>
        <begin position="355"/>
        <end position="379"/>
    </location>
</feature>
<feature type="transmembrane region" description="Helical" evidence="5">
    <location>
        <begin position="192"/>
        <end position="217"/>
    </location>
</feature>
<evidence type="ECO:0000256" key="2">
    <source>
        <dbReference type="ARBA" id="ARBA00022692"/>
    </source>
</evidence>
<evidence type="ECO:0000256" key="3">
    <source>
        <dbReference type="ARBA" id="ARBA00022989"/>
    </source>
</evidence>
<keyword evidence="3 5" id="KW-1133">Transmembrane helix</keyword>
<dbReference type="AlphaFoldDB" id="A0A4V3GWV5"/>
<evidence type="ECO:0000256" key="4">
    <source>
        <dbReference type="ARBA" id="ARBA00023136"/>
    </source>
</evidence>
<feature type="transmembrane region" description="Helical" evidence="5">
    <location>
        <begin position="152"/>
        <end position="172"/>
    </location>
</feature>
<evidence type="ECO:0000313" key="7">
    <source>
        <dbReference type="Proteomes" id="UP000295832"/>
    </source>
</evidence>
<accession>A0A4V3GWV5</accession>
<feature type="transmembrane region" description="Helical" evidence="5">
    <location>
        <begin position="105"/>
        <end position="131"/>
    </location>
</feature>
<reference evidence="6 7" key="1">
    <citation type="submission" date="2019-03" db="EMBL/GenBank/DDBJ databases">
        <title>Subsurface microbial communities from deep shales in Ohio and West Virginia, USA.</title>
        <authorList>
            <person name="Wrighton K."/>
        </authorList>
    </citation>
    <scope>NUCLEOTIDE SEQUENCE [LARGE SCALE GENOMIC DNA]</scope>
    <source>
        <strain evidence="6 7">MSL 6dP</strain>
    </source>
</reference>
<comment type="subcellular location">
    <subcellularLocation>
        <location evidence="1">Membrane</location>
        <topology evidence="1">Multi-pass membrane protein</topology>
    </subcellularLocation>
</comment>
<proteinExistence type="predicted"/>
<feature type="transmembrane region" description="Helical" evidence="5">
    <location>
        <begin position="50"/>
        <end position="71"/>
    </location>
</feature>
<dbReference type="SUPFAM" id="SSF81340">
    <property type="entry name" value="Clc chloride channel"/>
    <property type="match status" value="1"/>
</dbReference>
<feature type="transmembrane region" description="Helical" evidence="5">
    <location>
        <begin position="229"/>
        <end position="253"/>
    </location>
</feature>
<gene>
    <name evidence="6" type="ORF">C7959_14414</name>
</gene>
<protein>
    <submittedName>
        <fullName evidence="6">CIC family chloride channel protein</fullName>
    </submittedName>
</protein>
<keyword evidence="2 5" id="KW-0812">Transmembrane</keyword>
<evidence type="ECO:0000313" key="6">
    <source>
        <dbReference type="EMBL" id="TDX45429.1"/>
    </source>
</evidence>
<dbReference type="Gene3D" id="1.10.3080.10">
    <property type="entry name" value="Clc chloride channel"/>
    <property type="match status" value="1"/>
</dbReference>
<keyword evidence="4 5" id="KW-0472">Membrane</keyword>
<name>A0A4V3GWV5_9FIRM</name>
<feature type="transmembrane region" description="Helical" evidence="5">
    <location>
        <begin position="385"/>
        <end position="402"/>
    </location>
</feature>
<keyword evidence="7" id="KW-1185">Reference proteome</keyword>
<feature type="transmembrane region" description="Helical" evidence="5">
    <location>
        <begin position="20"/>
        <end position="38"/>
    </location>
</feature>